<dbReference type="PANTHER" id="PTHR11533:SF174">
    <property type="entry name" value="PUROMYCIN-SENSITIVE AMINOPEPTIDASE-RELATED"/>
    <property type="match status" value="1"/>
</dbReference>
<sequence>MKLNPILIFLLFVHLLNAQVQDKVDFIHAEVFVEPILEDKMIQGSVIYEFKVLDNVNTVFLDAHDMDFSTVLLDGRDVPFENTNKKIVLKNSFKKGSTHLVKLSYKTIPKQTVYFIQGKNIESPTIPIISSFLSAKEAVLEGDWTIIDQVWTQGQGKYTSHWLPSLDDMTDKIEFDIRIIADMGFSVISNGKLKSVDSIAEYSRQWKFDMQKPMSGYLVGFAIGDFDKKELKSSSGVPIELYYEPKDSLKVEPTYRYTKHIFDFLEKEIGVPYPWQNYKQVPVQDFLYAGMENTTCTIFSNQYVIDSTAFVDKNYVNVNAHELAHQWFGDLVTETSSEHHWLHEGFATFYAYLAEKDIFGDDYFYWHLLETANALENFSEDDQGEALRNSGAGSLTFYEKGAWALVMLQDMLGEVNFKKGIQNYLKKHAYQNVTIPDFMAEMETVSGMGLSDFESTWLHDSDFPFESVQTFLMEKNASIKRYFEIKNEIDNSPTETETILTNAWDSFTSSQLKQNLILDYGKNLSPVFLDKVLKEGDLKVRQAVILSLDKIPKELQSSAEKLLTDASYTTVESALYKLWSDFPEGRGRYLDKTQSVIGFPNKNIRLLWLTLALVTPEYRSDLKPAYLEELSNYTGAEYHFETRLMAFEYLKSIGGFNDESLKNLIEACSHHVWHFKKSARNILNEILKQEGGLARVKSIYPLLNQEEKQYLDKTLGE</sequence>
<evidence type="ECO:0000256" key="11">
    <source>
        <dbReference type="ARBA" id="ARBA00023049"/>
    </source>
</evidence>
<evidence type="ECO:0000256" key="6">
    <source>
        <dbReference type="ARBA" id="ARBA00022438"/>
    </source>
</evidence>
<dbReference type="InterPro" id="IPR027268">
    <property type="entry name" value="Peptidase_M4/M1_CTD_sf"/>
</dbReference>
<dbReference type="AlphaFoldDB" id="A0A418N401"/>
<keyword evidence="9" id="KW-0378">Hydrolase</keyword>
<dbReference type="GO" id="GO:0006508">
    <property type="term" value="P:proteolysis"/>
    <property type="evidence" value="ECO:0007669"/>
    <property type="project" value="UniProtKB-KW"/>
</dbReference>
<dbReference type="Gene3D" id="1.10.390.10">
    <property type="entry name" value="Neutral Protease Domain 2"/>
    <property type="match status" value="1"/>
</dbReference>
<dbReference type="EMBL" id="QXFJ01000030">
    <property type="protein sequence ID" value="RIV68617.1"/>
    <property type="molecule type" value="Genomic_DNA"/>
</dbReference>
<evidence type="ECO:0000256" key="7">
    <source>
        <dbReference type="ARBA" id="ARBA00022670"/>
    </source>
</evidence>
<keyword evidence="8" id="KW-0479">Metal-binding</keyword>
<evidence type="ECO:0000313" key="16">
    <source>
        <dbReference type="Proteomes" id="UP000284189"/>
    </source>
</evidence>
<dbReference type="GO" id="GO:0043171">
    <property type="term" value="P:peptide catabolic process"/>
    <property type="evidence" value="ECO:0007669"/>
    <property type="project" value="TreeGrafter"/>
</dbReference>
<evidence type="ECO:0000256" key="4">
    <source>
        <dbReference type="ARBA" id="ARBA00012564"/>
    </source>
</evidence>
<dbReference type="PRINTS" id="PR00756">
    <property type="entry name" value="ALADIPTASE"/>
</dbReference>
<dbReference type="InterPro" id="IPR014782">
    <property type="entry name" value="Peptidase_M1_dom"/>
</dbReference>
<keyword evidence="17" id="KW-1185">Reference proteome</keyword>
<evidence type="ECO:0000256" key="10">
    <source>
        <dbReference type="ARBA" id="ARBA00022833"/>
    </source>
</evidence>
<evidence type="ECO:0000256" key="9">
    <source>
        <dbReference type="ARBA" id="ARBA00022801"/>
    </source>
</evidence>
<feature type="domain" description="Peptidase M1 membrane alanine aminopeptidase" evidence="12">
    <location>
        <begin position="257"/>
        <end position="457"/>
    </location>
</feature>
<evidence type="ECO:0000313" key="17">
    <source>
        <dbReference type="Proteomes" id="UP000321528"/>
    </source>
</evidence>
<dbReference type="SUPFAM" id="SSF55486">
    <property type="entry name" value="Metalloproteases ('zincins'), catalytic domain"/>
    <property type="match status" value="1"/>
</dbReference>
<reference evidence="15 17" key="2">
    <citation type="submission" date="2019-07" db="EMBL/GenBank/DDBJ databases">
        <title>Draft genome of two Muricauda strains isolated from deep sea.</title>
        <authorList>
            <person name="Sun C."/>
        </authorList>
    </citation>
    <scope>NUCLEOTIDE SEQUENCE [LARGE SCALE GENOMIC DNA]</scope>
    <source>
        <strain evidence="15 17">NH166</strain>
    </source>
</reference>
<feature type="domain" description="Aminopeptidase N-like N-terminal" evidence="13">
    <location>
        <begin position="28"/>
        <end position="218"/>
    </location>
</feature>
<name>A0A418N401_9FLAO</name>
<evidence type="ECO:0000313" key="14">
    <source>
        <dbReference type="EMBL" id="RIV68617.1"/>
    </source>
</evidence>
<proteinExistence type="inferred from homology"/>
<dbReference type="PANTHER" id="PTHR11533">
    <property type="entry name" value="PROTEASE M1 ZINC METALLOPROTEASE"/>
    <property type="match status" value="1"/>
</dbReference>
<organism evidence="14 16">
    <name type="scientific">Flagellimonas aequoris</name>
    <dbReference type="NCBI Taxonomy" id="2306997"/>
    <lineage>
        <taxon>Bacteria</taxon>
        <taxon>Pseudomonadati</taxon>
        <taxon>Bacteroidota</taxon>
        <taxon>Flavobacteriia</taxon>
        <taxon>Flavobacteriales</taxon>
        <taxon>Flavobacteriaceae</taxon>
        <taxon>Flagellimonas</taxon>
    </lineage>
</organism>
<evidence type="ECO:0000256" key="8">
    <source>
        <dbReference type="ARBA" id="ARBA00022723"/>
    </source>
</evidence>
<dbReference type="GO" id="GO:0005615">
    <property type="term" value="C:extracellular space"/>
    <property type="evidence" value="ECO:0007669"/>
    <property type="project" value="TreeGrafter"/>
</dbReference>
<dbReference type="InterPro" id="IPR001930">
    <property type="entry name" value="Peptidase_M1"/>
</dbReference>
<accession>A0A418N401</accession>
<dbReference type="OrthoDB" id="100605at2"/>
<keyword evidence="11" id="KW-0482">Metalloprotease</keyword>
<dbReference type="InterPro" id="IPR050344">
    <property type="entry name" value="Peptidase_M1_aminopeptidases"/>
</dbReference>
<evidence type="ECO:0000259" key="13">
    <source>
        <dbReference type="Pfam" id="PF17900"/>
    </source>
</evidence>
<dbReference type="Proteomes" id="UP000321528">
    <property type="component" value="Unassembled WGS sequence"/>
</dbReference>
<comment type="similarity">
    <text evidence="3">Belongs to the peptidase M1 family.</text>
</comment>
<gene>
    <name evidence="14" type="ORF">D2U88_15590</name>
    <name evidence="15" type="ORF">FQ019_15415</name>
</gene>
<dbReference type="Pfam" id="PF17900">
    <property type="entry name" value="Peptidase_M1_N"/>
    <property type="match status" value="1"/>
</dbReference>
<dbReference type="GO" id="GO:0042277">
    <property type="term" value="F:peptide binding"/>
    <property type="evidence" value="ECO:0007669"/>
    <property type="project" value="TreeGrafter"/>
</dbReference>
<dbReference type="GO" id="GO:0005737">
    <property type="term" value="C:cytoplasm"/>
    <property type="evidence" value="ECO:0007669"/>
    <property type="project" value="TreeGrafter"/>
</dbReference>
<dbReference type="GO" id="GO:0016020">
    <property type="term" value="C:membrane"/>
    <property type="evidence" value="ECO:0007669"/>
    <property type="project" value="TreeGrafter"/>
</dbReference>
<dbReference type="CDD" id="cd09603">
    <property type="entry name" value="M1_APN_like"/>
    <property type="match status" value="1"/>
</dbReference>
<protein>
    <recommendedName>
        <fullName evidence="5">Aminopeptidase N</fullName>
        <ecNumber evidence="4">3.4.11.2</ecNumber>
    </recommendedName>
</protein>
<dbReference type="SUPFAM" id="SSF63737">
    <property type="entry name" value="Leukotriene A4 hydrolase N-terminal domain"/>
    <property type="match status" value="1"/>
</dbReference>
<evidence type="ECO:0000256" key="1">
    <source>
        <dbReference type="ARBA" id="ARBA00000098"/>
    </source>
</evidence>
<dbReference type="Gene3D" id="2.60.40.1730">
    <property type="entry name" value="tricorn interacting facor f3 domain"/>
    <property type="match status" value="1"/>
</dbReference>
<evidence type="ECO:0000256" key="3">
    <source>
        <dbReference type="ARBA" id="ARBA00010136"/>
    </source>
</evidence>
<dbReference type="InterPro" id="IPR042097">
    <property type="entry name" value="Aminopeptidase_N-like_N_sf"/>
</dbReference>
<dbReference type="InterPro" id="IPR045357">
    <property type="entry name" value="Aminopeptidase_N-like_N"/>
</dbReference>
<keyword evidence="6" id="KW-0031">Aminopeptidase</keyword>
<dbReference type="GO" id="GO:0070006">
    <property type="term" value="F:metalloaminopeptidase activity"/>
    <property type="evidence" value="ECO:0007669"/>
    <property type="project" value="TreeGrafter"/>
</dbReference>
<dbReference type="Proteomes" id="UP000284189">
    <property type="component" value="Unassembled WGS sequence"/>
</dbReference>
<dbReference type="Pfam" id="PF01433">
    <property type="entry name" value="Peptidase_M1"/>
    <property type="match status" value="1"/>
</dbReference>
<dbReference type="GO" id="GO:0016285">
    <property type="term" value="F:alanyl aminopeptidase activity"/>
    <property type="evidence" value="ECO:0007669"/>
    <property type="project" value="UniProtKB-EC"/>
</dbReference>
<evidence type="ECO:0000256" key="2">
    <source>
        <dbReference type="ARBA" id="ARBA00001947"/>
    </source>
</evidence>
<dbReference type="GO" id="GO:0008270">
    <property type="term" value="F:zinc ion binding"/>
    <property type="evidence" value="ECO:0007669"/>
    <property type="project" value="InterPro"/>
</dbReference>
<reference evidence="14 16" key="1">
    <citation type="submission" date="2018-08" db="EMBL/GenBank/DDBJ databases">
        <title>Proposal of Muricauda 72 sp.nov. and Muricauda NH166 sp.nov., isolated from seawater.</title>
        <authorList>
            <person name="Cheng H."/>
            <person name="Wu Y.-H."/>
            <person name="Guo L.-L."/>
            <person name="Xu X.-W."/>
        </authorList>
    </citation>
    <scope>NUCLEOTIDE SEQUENCE [LARGE SCALE GENOMIC DNA]</scope>
    <source>
        <strain evidence="14 16">NH166</strain>
    </source>
</reference>
<keyword evidence="7" id="KW-0645">Protease</keyword>
<comment type="caution">
    <text evidence="14">The sequence shown here is derived from an EMBL/GenBank/DDBJ whole genome shotgun (WGS) entry which is preliminary data.</text>
</comment>
<dbReference type="EMBL" id="VNWL01000029">
    <property type="protein sequence ID" value="TXK00316.1"/>
    <property type="molecule type" value="Genomic_DNA"/>
</dbReference>
<comment type="cofactor">
    <cofactor evidence="2">
        <name>Zn(2+)</name>
        <dbReference type="ChEBI" id="CHEBI:29105"/>
    </cofactor>
</comment>
<evidence type="ECO:0000256" key="5">
    <source>
        <dbReference type="ARBA" id="ARBA00015611"/>
    </source>
</evidence>
<comment type="catalytic activity">
    <reaction evidence="1">
        <text>Release of an N-terminal amino acid, Xaa-|-Yaa- from a peptide, amide or arylamide. Xaa is preferably Ala, but may be most amino acids including Pro (slow action). When a terminal hydrophobic residue is followed by a prolyl residue, the two may be released as an intact Xaa-Pro dipeptide.</text>
        <dbReference type="EC" id="3.4.11.2"/>
    </reaction>
</comment>
<keyword evidence="10" id="KW-0862">Zinc</keyword>
<evidence type="ECO:0000313" key="15">
    <source>
        <dbReference type="EMBL" id="TXK00316.1"/>
    </source>
</evidence>
<evidence type="ECO:0000259" key="12">
    <source>
        <dbReference type="Pfam" id="PF01433"/>
    </source>
</evidence>
<dbReference type="EC" id="3.4.11.2" evidence="4"/>